<dbReference type="AlphaFoldDB" id="A0AAW1RSR8"/>
<dbReference type="Proteomes" id="UP001438707">
    <property type="component" value="Unassembled WGS sequence"/>
</dbReference>
<comment type="caution">
    <text evidence="2">The sequence shown here is derived from an EMBL/GenBank/DDBJ whole genome shotgun (WGS) entry which is preliminary data.</text>
</comment>
<evidence type="ECO:0000313" key="3">
    <source>
        <dbReference type="Proteomes" id="UP001438707"/>
    </source>
</evidence>
<name>A0AAW1RSR8_9CHLO</name>
<accession>A0AAW1RSR8</accession>
<dbReference type="InterPro" id="IPR032704">
    <property type="entry name" value="Cms1"/>
</dbReference>
<feature type="region of interest" description="Disordered" evidence="1">
    <location>
        <begin position="1"/>
        <end position="41"/>
    </location>
</feature>
<dbReference type="GO" id="GO:0030686">
    <property type="term" value="C:90S preribosome"/>
    <property type="evidence" value="ECO:0007669"/>
    <property type="project" value="TreeGrafter"/>
</dbReference>
<dbReference type="Gene3D" id="3.40.50.300">
    <property type="entry name" value="P-loop containing nucleotide triphosphate hydrolases"/>
    <property type="match status" value="1"/>
</dbReference>
<dbReference type="GO" id="GO:0005634">
    <property type="term" value="C:nucleus"/>
    <property type="evidence" value="ECO:0007669"/>
    <property type="project" value="TreeGrafter"/>
</dbReference>
<evidence type="ECO:0000256" key="1">
    <source>
        <dbReference type="SAM" id="MobiDB-lite"/>
    </source>
</evidence>
<evidence type="ECO:0008006" key="4">
    <source>
        <dbReference type="Google" id="ProtNLM"/>
    </source>
</evidence>
<protein>
    <recommendedName>
        <fullName evidence="4">Protein CMSS1</fullName>
    </recommendedName>
</protein>
<sequence>MPGESVPASTSSKPRRASKTPRESAAEETVPAKRSRLEPDAVKLKRKAKADFKSAQVSSAGLALLDSAGQAAWLKAQYTATTKSSFLEHEELTGGSVLKLGDETARLQQQVQQHVPDWQQLCGFARTSRSLASPSILIISASAPRANDLAKLLPDIGKACKVGKLFAKHFKVEEQQAVLKAQGIFVAVGTPNRLLKLADLGDLHMTHLKLLMIDVLLDAKQRTILDIPETASDFWKFYDAHCKTRVTDGECKIALVDAARG</sequence>
<gene>
    <name evidence="2" type="ORF">WJX74_006771</name>
</gene>
<keyword evidence="3" id="KW-1185">Reference proteome</keyword>
<dbReference type="PANTHER" id="PTHR24030:SF0">
    <property type="entry name" value="PROTEIN CMSS1"/>
    <property type="match status" value="1"/>
</dbReference>
<organism evidence="2 3">
    <name type="scientific">Apatococcus lobatus</name>
    <dbReference type="NCBI Taxonomy" id="904363"/>
    <lineage>
        <taxon>Eukaryota</taxon>
        <taxon>Viridiplantae</taxon>
        <taxon>Chlorophyta</taxon>
        <taxon>core chlorophytes</taxon>
        <taxon>Trebouxiophyceae</taxon>
        <taxon>Chlorellales</taxon>
        <taxon>Chlorellaceae</taxon>
        <taxon>Apatococcus</taxon>
    </lineage>
</organism>
<reference evidence="2 3" key="1">
    <citation type="journal article" date="2024" name="Nat. Commun.">
        <title>Phylogenomics reveals the evolutionary origins of lichenization in chlorophyte algae.</title>
        <authorList>
            <person name="Puginier C."/>
            <person name="Libourel C."/>
            <person name="Otte J."/>
            <person name="Skaloud P."/>
            <person name="Haon M."/>
            <person name="Grisel S."/>
            <person name="Petersen M."/>
            <person name="Berrin J.G."/>
            <person name="Delaux P.M."/>
            <person name="Dal Grande F."/>
            <person name="Keller J."/>
        </authorList>
    </citation>
    <scope>NUCLEOTIDE SEQUENCE [LARGE SCALE GENOMIC DNA]</scope>
    <source>
        <strain evidence="2 3">SAG 2145</strain>
    </source>
</reference>
<dbReference type="InterPro" id="IPR027417">
    <property type="entry name" value="P-loop_NTPase"/>
</dbReference>
<dbReference type="Pfam" id="PF14617">
    <property type="entry name" value="CMS1"/>
    <property type="match status" value="1"/>
</dbReference>
<evidence type="ECO:0000313" key="2">
    <source>
        <dbReference type="EMBL" id="KAK9836725.1"/>
    </source>
</evidence>
<dbReference type="PANTHER" id="PTHR24030">
    <property type="entry name" value="PROTEIN CMSS1"/>
    <property type="match status" value="1"/>
</dbReference>
<proteinExistence type="predicted"/>
<dbReference type="EMBL" id="JALJOS010000007">
    <property type="protein sequence ID" value="KAK9836725.1"/>
    <property type="molecule type" value="Genomic_DNA"/>
</dbReference>